<name>A0A922MGW6_SPOEX</name>
<reference evidence="1" key="1">
    <citation type="journal article" date="2021" name="G3 (Bethesda)">
        <title>Genome and transcriptome analysis of the beet armyworm Spodoptera exigua reveals targets for pest control. .</title>
        <authorList>
            <person name="Simon S."/>
            <person name="Breeschoten T."/>
            <person name="Jansen H.J."/>
            <person name="Dirks R.P."/>
            <person name="Schranz M.E."/>
            <person name="Ros V.I.D."/>
        </authorList>
    </citation>
    <scope>NUCLEOTIDE SEQUENCE</scope>
    <source>
        <strain evidence="1">TB_SE_WUR_2020</strain>
    </source>
</reference>
<comment type="caution">
    <text evidence="1">The sequence shown here is derived from an EMBL/GenBank/DDBJ whole genome shotgun (WGS) entry which is preliminary data.</text>
</comment>
<sequence>MRHPKQYPTMSLIHYNSSKVPISSELDIHFKQMLYHLMTRQLSLFPAIERILQMFEPLRSYFLKNNTSRTLRDFFENDFNEGYLWAVHSLMAIYQNRIKDTEKGDVSVNEVLENCSEIMNSINARIEQE</sequence>
<dbReference type="Proteomes" id="UP000814243">
    <property type="component" value="Unassembled WGS sequence"/>
</dbReference>
<evidence type="ECO:0000313" key="2">
    <source>
        <dbReference type="Proteomes" id="UP000814243"/>
    </source>
</evidence>
<feature type="non-terminal residue" evidence="1">
    <location>
        <position position="1"/>
    </location>
</feature>
<organism evidence="1 2">
    <name type="scientific">Spodoptera exigua</name>
    <name type="common">Beet armyworm</name>
    <name type="synonym">Noctua fulgens</name>
    <dbReference type="NCBI Taxonomy" id="7107"/>
    <lineage>
        <taxon>Eukaryota</taxon>
        <taxon>Metazoa</taxon>
        <taxon>Ecdysozoa</taxon>
        <taxon>Arthropoda</taxon>
        <taxon>Hexapoda</taxon>
        <taxon>Insecta</taxon>
        <taxon>Pterygota</taxon>
        <taxon>Neoptera</taxon>
        <taxon>Endopterygota</taxon>
        <taxon>Lepidoptera</taxon>
        <taxon>Glossata</taxon>
        <taxon>Ditrysia</taxon>
        <taxon>Noctuoidea</taxon>
        <taxon>Noctuidae</taxon>
        <taxon>Amphipyrinae</taxon>
        <taxon>Spodoptera</taxon>
    </lineage>
</organism>
<dbReference type="EMBL" id="JACEFF010000510">
    <property type="protein sequence ID" value="KAH9636285.1"/>
    <property type="molecule type" value="Genomic_DNA"/>
</dbReference>
<gene>
    <name evidence="1" type="ORF">HF086_009481</name>
</gene>
<proteinExistence type="predicted"/>
<dbReference type="AlphaFoldDB" id="A0A922MGW6"/>
<evidence type="ECO:0000313" key="1">
    <source>
        <dbReference type="EMBL" id="KAH9636285.1"/>
    </source>
</evidence>
<accession>A0A922MGW6</accession>
<protein>
    <submittedName>
        <fullName evidence="1">Uncharacterized protein</fullName>
    </submittedName>
</protein>